<dbReference type="GO" id="GO:0006412">
    <property type="term" value="P:translation"/>
    <property type="evidence" value="ECO:0007669"/>
    <property type="project" value="TreeGrafter"/>
</dbReference>
<protein>
    <submittedName>
        <fullName evidence="7">Small subunit ribosomal protein S1</fullName>
    </submittedName>
</protein>
<comment type="function">
    <text evidence="4">Binds mRNA; thus facilitating recognition of the initiation point. It is needed to translate mRNA with a short Shine-Dalgarno (SD) purine-rich sequence.</text>
</comment>
<dbReference type="InterPro" id="IPR050437">
    <property type="entry name" value="Ribos_protein_bS1-like"/>
</dbReference>
<accession>A0AA46DYA1</accession>
<dbReference type="RefSeq" id="WP_134113232.1">
    <property type="nucleotide sequence ID" value="NZ_SOBG01000005.1"/>
</dbReference>
<gene>
    <name evidence="7" type="ORF">EV215_1363</name>
</gene>
<dbReference type="EMBL" id="SOBG01000005">
    <property type="protein sequence ID" value="TDT69821.1"/>
    <property type="molecule type" value="Genomic_DNA"/>
</dbReference>
<dbReference type="Pfam" id="PF00575">
    <property type="entry name" value="S1"/>
    <property type="match status" value="5"/>
</dbReference>
<comment type="similarity">
    <text evidence="1">Belongs to the bacterial ribosomal protein bS1 family.</text>
</comment>
<feature type="domain" description="S1 motif" evidence="6">
    <location>
        <begin position="264"/>
        <end position="334"/>
    </location>
</feature>
<feature type="coiled-coil region" evidence="5">
    <location>
        <begin position="489"/>
        <end position="521"/>
    </location>
</feature>
<evidence type="ECO:0000256" key="5">
    <source>
        <dbReference type="SAM" id="Coils"/>
    </source>
</evidence>
<dbReference type="PROSITE" id="PS50126">
    <property type="entry name" value="S1"/>
    <property type="match status" value="6"/>
</dbReference>
<dbReference type="GO" id="GO:0003735">
    <property type="term" value="F:structural constituent of ribosome"/>
    <property type="evidence" value="ECO:0007669"/>
    <property type="project" value="TreeGrafter"/>
</dbReference>
<evidence type="ECO:0000256" key="4">
    <source>
        <dbReference type="ARBA" id="ARBA00025604"/>
    </source>
</evidence>
<keyword evidence="2 7" id="KW-0689">Ribosomal protein</keyword>
<feature type="domain" description="S1 motif" evidence="6">
    <location>
        <begin position="98"/>
        <end position="162"/>
    </location>
</feature>
<feature type="domain" description="S1 motif" evidence="6">
    <location>
        <begin position="22"/>
        <end position="80"/>
    </location>
</feature>
<evidence type="ECO:0000256" key="2">
    <source>
        <dbReference type="ARBA" id="ARBA00022980"/>
    </source>
</evidence>
<keyword evidence="8" id="KW-1185">Reference proteome</keyword>
<keyword evidence="3" id="KW-0687">Ribonucleoprotein</keyword>
<evidence type="ECO:0000259" key="6">
    <source>
        <dbReference type="PROSITE" id="PS50126"/>
    </source>
</evidence>
<dbReference type="AlphaFoldDB" id="A0AA46DYA1"/>
<dbReference type="GO" id="GO:0003729">
    <property type="term" value="F:mRNA binding"/>
    <property type="evidence" value="ECO:0007669"/>
    <property type="project" value="TreeGrafter"/>
</dbReference>
<dbReference type="GO" id="GO:0022627">
    <property type="term" value="C:cytosolic small ribosomal subunit"/>
    <property type="evidence" value="ECO:0007669"/>
    <property type="project" value="TreeGrafter"/>
</dbReference>
<dbReference type="SMART" id="SM00316">
    <property type="entry name" value="S1"/>
    <property type="match status" value="6"/>
</dbReference>
<dbReference type="FunFam" id="2.40.50.140:FF:000103">
    <property type="entry name" value="protein RRP5 homolog"/>
    <property type="match status" value="1"/>
</dbReference>
<dbReference type="Proteomes" id="UP000294678">
    <property type="component" value="Unassembled WGS sequence"/>
</dbReference>
<evidence type="ECO:0000313" key="7">
    <source>
        <dbReference type="EMBL" id="TDT69821.1"/>
    </source>
</evidence>
<dbReference type="Gene3D" id="2.40.50.140">
    <property type="entry name" value="Nucleic acid-binding proteins"/>
    <property type="match status" value="6"/>
</dbReference>
<organism evidence="7 8">
    <name type="scientific">Hypnocyclicus thermotrophus</name>
    <dbReference type="NCBI Taxonomy" id="1627895"/>
    <lineage>
        <taxon>Bacteria</taxon>
        <taxon>Fusobacteriati</taxon>
        <taxon>Fusobacteriota</taxon>
        <taxon>Fusobacteriia</taxon>
        <taxon>Fusobacteriales</taxon>
        <taxon>Fusobacteriaceae</taxon>
        <taxon>Hypnocyclicus</taxon>
    </lineage>
</organism>
<dbReference type="PANTHER" id="PTHR10724">
    <property type="entry name" value="30S RIBOSOMAL PROTEIN S1"/>
    <property type="match status" value="1"/>
</dbReference>
<reference evidence="7 8" key="1">
    <citation type="submission" date="2019-03" db="EMBL/GenBank/DDBJ databases">
        <title>Genomic Encyclopedia of Type Strains, Phase IV (KMG-IV): sequencing the most valuable type-strain genomes for metagenomic binning, comparative biology and taxonomic classification.</title>
        <authorList>
            <person name="Goeker M."/>
        </authorList>
    </citation>
    <scope>NUCLEOTIDE SEQUENCE [LARGE SCALE GENOMIC DNA]</scope>
    <source>
        <strain evidence="7 8">DSM 100055</strain>
    </source>
</reference>
<feature type="domain" description="S1 motif" evidence="6">
    <location>
        <begin position="435"/>
        <end position="504"/>
    </location>
</feature>
<dbReference type="InterPro" id="IPR012340">
    <property type="entry name" value="NA-bd_OB-fold"/>
</dbReference>
<dbReference type="SUPFAM" id="SSF50249">
    <property type="entry name" value="Nucleic acid-binding proteins"/>
    <property type="match status" value="6"/>
</dbReference>
<dbReference type="InterPro" id="IPR003029">
    <property type="entry name" value="S1_domain"/>
</dbReference>
<evidence type="ECO:0000256" key="3">
    <source>
        <dbReference type="ARBA" id="ARBA00023274"/>
    </source>
</evidence>
<proteinExistence type="inferred from homology"/>
<keyword evidence="5" id="KW-0175">Coiled coil</keyword>
<comment type="caution">
    <text evidence="7">The sequence shown here is derived from an EMBL/GenBank/DDBJ whole genome shotgun (WGS) entry which is preliminary data.</text>
</comment>
<name>A0AA46DYA1_9FUSO</name>
<evidence type="ECO:0000256" key="1">
    <source>
        <dbReference type="ARBA" id="ARBA00006767"/>
    </source>
</evidence>
<feature type="domain" description="S1 motif" evidence="6">
    <location>
        <begin position="351"/>
        <end position="418"/>
    </location>
</feature>
<dbReference type="PRINTS" id="PR00681">
    <property type="entry name" value="RIBOSOMALS1"/>
</dbReference>
<dbReference type="InterPro" id="IPR035104">
    <property type="entry name" value="Ribosomal_protein_S1-like"/>
</dbReference>
<feature type="domain" description="S1 motif" evidence="6">
    <location>
        <begin position="179"/>
        <end position="247"/>
    </location>
</feature>
<evidence type="ECO:0000313" key="8">
    <source>
        <dbReference type="Proteomes" id="UP000294678"/>
    </source>
</evidence>
<dbReference type="PANTHER" id="PTHR10724:SF7">
    <property type="entry name" value="SMALL RIBOSOMAL SUBUNIT PROTEIN BS1C"/>
    <property type="match status" value="1"/>
</dbReference>
<sequence>MNDMTNFEELLEDFLPENVSRGEEVEGTIIRKEREYAYLDINSKLEAVVLASEVEDYEIGDTIKVSIIEENETGIRVSRRNIEMNENFEKIKEALKNQTPLKGKVIKKVKGGYIVDVLKLNAFMPNSLSTAKKDENIVGKELEVAVKDVKDEKRRKILVSAKDLLLKKEITTLSEISVGDIVEVEIENILDFGLSVKYKNIIGFIHISEVGWEKINNLRDIFKVGDKVTGKVIEKDEKNRSVKLSIKQLLEDPWNTIEEKYPLDSEVTGKVVRSVKFGIFVELEKGIEGLVHISDLTWSKKIRNIEEFVKVGDEVKVKVIELNKENKKLKLSIKALQRNPWEVAMEKFEIGTVVKGKVVDVKDFGMFVELLDDVDAFVHISDYSWSKVDSSLYKIGDEVEVKIIEIDKENKKIKAGIKQLTKSPWEIIEENYKVGDVVKREINNITDFGIFLKIEESVDGMIHISEASKDFIKNLNDKFKVGDEIEAEIIEIDNKNKKVKLSIKKLEIEKQKEEEKELLEKYSVVE</sequence>